<organism evidence="3 4">
    <name type="scientific">Chrysochromulina tobinii</name>
    <dbReference type="NCBI Taxonomy" id="1460289"/>
    <lineage>
        <taxon>Eukaryota</taxon>
        <taxon>Haptista</taxon>
        <taxon>Haptophyta</taxon>
        <taxon>Prymnesiophyceae</taxon>
        <taxon>Prymnesiales</taxon>
        <taxon>Chrysochromulinaceae</taxon>
        <taxon>Chrysochromulina</taxon>
    </lineage>
</organism>
<keyword evidence="4" id="KW-1185">Reference proteome</keyword>
<protein>
    <submittedName>
        <fullName evidence="3">Uncharacterized protein</fullName>
    </submittedName>
</protein>
<reference evidence="4" key="1">
    <citation type="journal article" date="2015" name="PLoS Genet.">
        <title>Genome Sequence and Transcriptome Analyses of Chrysochromulina tobin: Metabolic Tools for Enhanced Algal Fitness in the Prominent Order Prymnesiales (Haptophyceae).</title>
        <authorList>
            <person name="Hovde B.T."/>
            <person name="Deodato C.R."/>
            <person name="Hunsperger H.M."/>
            <person name="Ryken S.A."/>
            <person name="Yost W."/>
            <person name="Jha R.K."/>
            <person name="Patterson J."/>
            <person name="Monnat R.J. Jr."/>
            <person name="Barlow S.B."/>
            <person name="Starkenburg S.R."/>
            <person name="Cattolico R.A."/>
        </authorList>
    </citation>
    <scope>NUCLEOTIDE SEQUENCE</scope>
    <source>
        <strain evidence="4">CCMP291</strain>
    </source>
</reference>
<feature type="transmembrane region" description="Helical" evidence="2">
    <location>
        <begin position="198"/>
        <end position="224"/>
    </location>
</feature>
<dbReference type="Proteomes" id="UP000037460">
    <property type="component" value="Unassembled WGS sequence"/>
</dbReference>
<accession>A0A0M0JXJ4</accession>
<proteinExistence type="predicted"/>
<keyword evidence="2" id="KW-0472">Membrane</keyword>
<dbReference type="EMBL" id="JWZX01002026">
    <property type="protein sequence ID" value="KOO31386.1"/>
    <property type="molecule type" value="Genomic_DNA"/>
</dbReference>
<sequence>MASIRTVREDKKPVVRSSVSNDVDHLVNMGEKALLETAANTVHDLHKDQIRIKKINVGMTELSHLHAQLNSINTQSTLIVGFAVSSLGADSLAELADNTGQFCIYKSVASKIVGFIFINVGVFCILNAFTVITCATAITTWSNRRCFDYPDTQHVVRAVQKIMYGDTNVKLPRWRDVCCDPAMRRPVRHFLDLLTQRYGIISFCYNAAFLSFFISTASLLWLFLITDNYVCLTPEVRLTPEDKAEALAAVAQPLPGNANYTVWNPFVIRTTRGIYAVQCTNPYGYRLDEWEDNSYGIILTTFATLIVLSCIAVLWKIPNDVAQQFTDENLLKLWGEVTFRLPTLSAGGYVGAVGASDAAASSYAGPRATLPPPRREFVPTQLQEFMDQPPRGQ</sequence>
<dbReference type="AlphaFoldDB" id="A0A0M0JXJ4"/>
<gene>
    <name evidence="3" type="ORF">Ctob_008362</name>
</gene>
<feature type="transmembrane region" description="Helical" evidence="2">
    <location>
        <begin position="295"/>
        <end position="315"/>
    </location>
</feature>
<feature type="region of interest" description="Disordered" evidence="1">
    <location>
        <begin position="362"/>
        <end position="393"/>
    </location>
</feature>
<feature type="transmembrane region" description="Helical" evidence="2">
    <location>
        <begin position="112"/>
        <end position="138"/>
    </location>
</feature>
<evidence type="ECO:0000313" key="4">
    <source>
        <dbReference type="Proteomes" id="UP000037460"/>
    </source>
</evidence>
<comment type="caution">
    <text evidence="3">The sequence shown here is derived from an EMBL/GenBank/DDBJ whole genome shotgun (WGS) entry which is preliminary data.</text>
</comment>
<keyword evidence="2" id="KW-1133">Transmembrane helix</keyword>
<name>A0A0M0JXJ4_9EUKA</name>
<evidence type="ECO:0000256" key="1">
    <source>
        <dbReference type="SAM" id="MobiDB-lite"/>
    </source>
</evidence>
<evidence type="ECO:0000313" key="3">
    <source>
        <dbReference type="EMBL" id="KOO31386.1"/>
    </source>
</evidence>
<evidence type="ECO:0000256" key="2">
    <source>
        <dbReference type="SAM" id="Phobius"/>
    </source>
</evidence>
<keyword evidence="2" id="KW-0812">Transmembrane</keyword>